<evidence type="ECO:0000313" key="2">
    <source>
        <dbReference type="Proteomes" id="UP001141806"/>
    </source>
</evidence>
<dbReference type="OrthoDB" id="9805536at2759"/>
<protein>
    <submittedName>
        <fullName evidence="1">Uncharacterized protein</fullName>
    </submittedName>
</protein>
<dbReference type="AlphaFoldDB" id="A0A9Q0K0Q0"/>
<evidence type="ECO:0000313" key="1">
    <source>
        <dbReference type="EMBL" id="KAJ4959539.1"/>
    </source>
</evidence>
<dbReference type="EMBL" id="JAMYWD010000010">
    <property type="protein sequence ID" value="KAJ4959539.1"/>
    <property type="molecule type" value="Genomic_DNA"/>
</dbReference>
<gene>
    <name evidence="1" type="ORF">NE237_026650</name>
</gene>
<accession>A0A9Q0K0Q0</accession>
<sequence length="100" mass="11504">MRSDGTTAVAKTANSLATLKYLTPYSGAILAEYFMYRERVNLIYILPSEPVEKKNAPKNNFSILRYNSPWRDEHPIKFKYTEDCHGNGSGRNAKFKQIKK</sequence>
<reference evidence="1" key="1">
    <citation type="journal article" date="2023" name="Plant J.">
        <title>The genome of the king protea, Protea cynaroides.</title>
        <authorList>
            <person name="Chang J."/>
            <person name="Duong T.A."/>
            <person name="Schoeman C."/>
            <person name="Ma X."/>
            <person name="Roodt D."/>
            <person name="Barker N."/>
            <person name="Li Z."/>
            <person name="Van de Peer Y."/>
            <person name="Mizrachi E."/>
        </authorList>
    </citation>
    <scope>NUCLEOTIDE SEQUENCE</scope>
    <source>
        <tissue evidence="1">Young leaves</tissue>
    </source>
</reference>
<keyword evidence="2" id="KW-1185">Reference proteome</keyword>
<comment type="caution">
    <text evidence="1">The sequence shown here is derived from an EMBL/GenBank/DDBJ whole genome shotgun (WGS) entry which is preliminary data.</text>
</comment>
<proteinExistence type="predicted"/>
<dbReference type="Proteomes" id="UP001141806">
    <property type="component" value="Unassembled WGS sequence"/>
</dbReference>
<dbReference type="Gene3D" id="3.40.50.12240">
    <property type="match status" value="1"/>
</dbReference>
<organism evidence="1 2">
    <name type="scientific">Protea cynaroides</name>
    <dbReference type="NCBI Taxonomy" id="273540"/>
    <lineage>
        <taxon>Eukaryota</taxon>
        <taxon>Viridiplantae</taxon>
        <taxon>Streptophyta</taxon>
        <taxon>Embryophyta</taxon>
        <taxon>Tracheophyta</taxon>
        <taxon>Spermatophyta</taxon>
        <taxon>Magnoliopsida</taxon>
        <taxon>Proteales</taxon>
        <taxon>Proteaceae</taxon>
        <taxon>Protea</taxon>
    </lineage>
</organism>
<name>A0A9Q0K0Q0_9MAGN</name>